<dbReference type="InterPro" id="IPR037523">
    <property type="entry name" value="VOC_core"/>
</dbReference>
<feature type="domain" description="VOC" evidence="2">
    <location>
        <begin position="9"/>
        <end position="144"/>
    </location>
</feature>
<dbReference type="PANTHER" id="PTHR43048:SF3">
    <property type="entry name" value="METHYLMALONYL-COA EPIMERASE, MITOCHONDRIAL"/>
    <property type="match status" value="1"/>
</dbReference>
<sequence>MPPSPLLGPIRQIGYVVDDLDVALANWVELGVGPWFVLRRIAQKADHRGELRDVTISIALANSADLQLELIQQHGDTPSVYTEFLADRGAGFHQLAYWPADFDAALSAVKEAGWPVIWSSAEEGGVRYAYAEPPAGVATVVELMEFTDITEGLAKFVREAAEGWDGTDPIRALN</sequence>
<dbReference type="GO" id="GO:0004493">
    <property type="term" value="F:methylmalonyl-CoA epimerase activity"/>
    <property type="evidence" value="ECO:0007669"/>
    <property type="project" value="TreeGrafter"/>
</dbReference>
<dbReference type="eggNOG" id="COG0346">
    <property type="taxonomic scope" value="Bacteria"/>
</dbReference>
<dbReference type="PROSITE" id="PS51819">
    <property type="entry name" value="VOC"/>
    <property type="match status" value="1"/>
</dbReference>
<protein>
    <recommendedName>
        <fullName evidence="2">VOC domain-containing protein</fullName>
    </recommendedName>
</protein>
<dbReference type="GO" id="GO:0046872">
    <property type="term" value="F:metal ion binding"/>
    <property type="evidence" value="ECO:0007669"/>
    <property type="project" value="UniProtKB-KW"/>
</dbReference>
<keyword evidence="4" id="KW-1185">Reference proteome</keyword>
<reference evidence="3 4" key="1">
    <citation type="journal article" date="2012" name="J. Bacteriol.">
        <title>Complete Genome Sequence of Mycobacterium vaccae Type Strain ATCC 25954.</title>
        <authorList>
            <person name="Ho Y.S."/>
            <person name="Adroub S.A."/>
            <person name="Abadi M."/>
            <person name="Al Alwan B."/>
            <person name="Alkhateeb R."/>
            <person name="Gao G."/>
            <person name="Ragab A."/>
            <person name="Ali S."/>
            <person name="van Soolingen D."/>
            <person name="Bitter W."/>
            <person name="Pain A."/>
            <person name="Abdallah A.M."/>
        </authorList>
    </citation>
    <scope>NUCLEOTIDE SEQUENCE [LARGE SCALE GENOMIC DNA]</scope>
    <source>
        <strain evidence="3 4">ATCC 25954</strain>
    </source>
</reference>
<organism evidence="3 4">
    <name type="scientific">Mycolicibacterium vaccae ATCC 25954</name>
    <dbReference type="NCBI Taxonomy" id="1194972"/>
    <lineage>
        <taxon>Bacteria</taxon>
        <taxon>Bacillati</taxon>
        <taxon>Actinomycetota</taxon>
        <taxon>Actinomycetes</taxon>
        <taxon>Mycobacteriales</taxon>
        <taxon>Mycobacteriaceae</taxon>
        <taxon>Mycolicibacterium</taxon>
    </lineage>
</organism>
<gene>
    <name evidence="3" type="ORF">MVAC_16806</name>
</gene>
<dbReference type="Gene3D" id="3.10.180.10">
    <property type="entry name" value="2,3-Dihydroxybiphenyl 1,2-Dioxygenase, domain 1"/>
    <property type="match status" value="1"/>
</dbReference>
<accession>K0VAH1</accession>
<dbReference type="Proteomes" id="UP000006072">
    <property type="component" value="Unassembled WGS sequence"/>
</dbReference>
<dbReference type="AlphaFoldDB" id="K0VAH1"/>
<dbReference type="InterPro" id="IPR051785">
    <property type="entry name" value="MMCE/EMCE_epimerase"/>
</dbReference>
<evidence type="ECO:0000313" key="4">
    <source>
        <dbReference type="Proteomes" id="UP000006072"/>
    </source>
</evidence>
<dbReference type="SUPFAM" id="SSF54593">
    <property type="entry name" value="Glyoxalase/Bleomycin resistance protein/Dihydroxybiphenyl dioxygenase"/>
    <property type="match status" value="1"/>
</dbReference>
<dbReference type="HOGENOM" id="CLU_046006_3_0_11"/>
<dbReference type="RefSeq" id="WP_003931787.1">
    <property type="nucleotide sequence ID" value="NZ_JH814694.1"/>
</dbReference>
<evidence type="ECO:0000256" key="1">
    <source>
        <dbReference type="ARBA" id="ARBA00022723"/>
    </source>
</evidence>
<dbReference type="PATRIC" id="fig|1194972.3.peg.3355"/>
<evidence type="ECO:0000259" key="2">
    <source>
        <dbReference type="PROSITE" id="PS51819"/>
    </source>
</evidence>
<dbReference type="GO" id="GO:0046491">
    <property type="term" value="P:L-methylmalonyl-CoA metabolic process"/>
    <property type="evidence" value="ECO:0007669"/>
    <property type="project" value="TreeGrafter"/>
</dbReference>
<dbReference type="PANTHER" id="PTHR43048">
    <property type="entry name" value="METHYLMALONYL-COA EPIMERASE"/>
    <property type="match status" value="1"/>
</dbReference>
<evidence type="ECO:0000313" key="3">
    <source>
        <dbReference type="EMBL" id="EJZ07989.1"/>
    </source>
</evidence>
<dbReference type="EMBL" id="ALQA01000036">
    <property type="protein sequence ID" value="EJZ07989.1"/>
    <property type="molecule type" value="Genomic_DNA"/>
</dbReference>
<dbReference type="Pfam" id="PF13669">
    <property type="entry name" value="Glyoxalase_4"/>
    <property type="match status" value="1"/>
</dbReference>
<comment type="caution">
    <text evidence="3">The sequence shown here is derived from an EMBL/GenBank/DDBJ whole genome shotgun (WGS) entry which is preliminary data.</text>
</comment>
<proteinExistence type="predicted"/>
<dbReference type="InterPro" id="IPR029068">
    <property type="entry name" value="Glyas_Bleomycin-R_OHBP_Dase"/>
</dbReference>
<keyword evidence="1" id="KW-0479">Metal-binding</keyword>
<name>K0VAH1_MYCVA</name>